<dbReference type="Proteomes" id="UP001597115">
    <property type="component" value="Unassembled WGS sequence"/>
</dbReference>
<keyword evidence="1" id="KW-0732">Signal</keyword>
<evidence type="ECO:0000256" key="1">
    <source>
        <dbReference type="SAM" id="SignalP"/>
    </source>
</evidence>
<feature type="chain" id="PRO_5046087026" evidence="1">
    <location>
        <begin position="22"/>
        <end position="151"/>
    </location>
</feature>
<dbReference type="EMBL" id="JBHUDY010000001">
    <property type="protein sequence ID" value="MFD1612040.1"/>
    <property type="molecule type" value="Genomic_DNA"/>
</dbReference>
<sequence length="151" mass="15844">MIRPAPLAVAAFALLALPGCAKKKELNVTDAYIRFSPIPTNPSAAYFTVHGGDKDVNLIDVSTEVAIRSEMHESMNAGGMASMKPIMSVPIPAGSLVKFEPGGKHVMLYKINPGLQPPKIVTLTFAFSNGERIQADAQLVAAGDAGPGAKK</sequence>
<proteinExistence type="predicted"/>
<dbReference type="RefSeq" id="WP_380888681.1">
    <property type="nucleotide sequence ID" value="NZ_JBHUDY010000001.1"/>
</dbReference>
<organism evidence="2 3">
    <name type="scientific">Sphingomonas tabacisoli</name>
    <dbReference type="NCBI Taxonomy" id="2249466"/>
    <lineage>
        <taxon>Bacteria</taxon>
        <taxon>Pseudomonadati</taxon>
        <taxon>Pseudomonadota</taxon>
        <taxon>Alphaproteobacteria</taxon>
        <taxon>Sphingomonadales</taxon>
        <taxon>Sphingomonadaceae</taxon>
        <taxon>Sphingomonas</taxon>
    </lineage>
</organism>
<dbReference type="Pfam" id="PF04314">
    <property type="entry name" value="PCuAC"/>
    <property type="match status" value="1"/>
</dbReference>
<name>A0ABW4I306_9SPHN</name>
<evidence type="ECO:0000313" key="3">
    <source>
        <dbReference type="Proteomes" id="UP001597115"/>
    </source>
</evidence>
<gene>
    <name evidence="2" type="ORF">ACFSCW_09530</name>
</gene>
<feature type="signal peptide" evidence="1">
    <location>
        <begin position="1"/>
        <end position="21"/>
    </location>
</feature>
<dbReference type="InterPro" id="IPR007410">
    <property type="entry name" value="LpqE-like"/>
</dbReference>
<reference evidence="3" key="1">
    <citation type="journal article" date="2019" name="Int. J. Syst. Evol. Microbiol.">
        <title>The Global Catalogue of Microorganisms (GCM) 10K type strain sequencing project: providing services to taxonomists for standard genome sequencing and annotation.</title>
        <authorList>
            <consortium name="The Broad Institute Genomics Platform"/>
            <consortium name="The Broad Institute Genome Sequencing Center for Infectious Disease"/>
            <person name="Wu L."/>
            <person name="Ma J."/>
        </authorList>
    </citation>
    <scope>NUCLEOTIDE SEQUENCE [LARGE SCALE GENOMIC DNA]</scope>
    <source>
        <strain evidence="3">CGMCC 1.16275</strain>
    </source>
</reference>
<dbReference type="SUPFAM" id="SSF110087">
    <property type="entry name" value="DR1885-like metal-binding protein"/>
    <property type="match status" value="1"/>
</dbReference>
<accession>A0ABW4I306</accession>
<protein>
    <submittedName>
        <fullName evidence="2">Copper chaperone PCu(A)C</fullName>
    </submittedName>
</protein>
<dbReference type="InterPro" id="IPR058248">
    <property type="entry name" value="Lxx211020-like"/>
</dbReference>
<keyword evidence="3" id="KW-1185">Reference proteome</keyword>
<dbReference type="PANTHER" id="PTHR36302:SF1">
    <property type="entry name" value="COPPER CHAPERONE PCU(A)C"/>
    <property type="match status" value="1"/>
</dbReference>
<dbReference type="PANTHER" id="PTHR36302">
    <property type="entry name" value="BLR7088 PROTEIN"/>
    <property type="match status" value="1"/>
</dbReference>
<comment type="caution">
    <text evidence="2">The sequence shown here is derived from an EMBL/GenBank/DDBJ whole genome shotgun (WGS) entry which is preliminary data.</text>
</comment>
<dbReference type="InterPro" id="IPR036182">
    <property type="entry name" value="PCuAC_sf"/>
</dbReference>
<dbReference type="Gene3D" id="2.60.40.1890">
    <property type="entry name" value="PCu(A)C copper chaperone"/>
    <property type="match status" value="1"/>
</dbReference>
<evidence type="ECO:0000313" key="2">
    <source>
        <dbReference type="EMBL" id="MFD1612040.1"/>
    </source>
</evidence>